<accession>A0AAX4JXP9</accession>
<evidence type="ECO:0000313" key="7">
    <source>
        <dbReference type="EMBL" id="WWC90211.1"/>
    </source>
</evidence>
<feature type="transmembrane region" description="Helical" evidence="5">
    <location>
        <begin position="203"/>
        <end position="223"/>
    </location>
</feature>
<comment type="subcellular location">
    <subcellularLocation>
        <location evidence="1">Membrane</location>
    </subcellularLocation>
</comment>
<evidence type="ECO:0000259" key="6">
    <source>
        <dbReference type="Pfam" id="PF04116"/>
    </source>
</evidence>
<evidence type="ECO:0000256" key="1">
    <source>
        <dbReference type="ARBA" id="ARBA00004370"/>
    </source>
</evidence>
<feature type="transmembrane region" description="Helical" evidence="5">
    <location>
        <begin position="127"/>
        <end position="144"/>
    </location>
</feature>
<keyword evidence="3 5" id="KW-1133">Transmembrane helix</keyword>
<dbReference type="Pfam" id="PF04116">
    <property type="entry name" value="FA_hydroxylase"/>
    <property type="match status" value="1"/>
</dbReference>
<dbReference type="GeneID" id="91095814"/>
<dbReference type="InterPro" id="IPR006694">
    <property type="entry name" value="Fatty_acid_hydroxylase"/>
</dbReference>
<protein>
    <recommendedName>
        <fullName evidence="6">Fatty acid hydroxylase domain-containing protein</fullName>
    </recommendedName>
</protein>
<feature type="domain" description="Fatty acid hydroxylase" evidence="6">
    <location>
        <begin position="170"/>
        <end position="296"/>
    </location>
</feature>
<dbReference type="PANTHER" id="PTHR11863">
    <property type="entry name" value="STEROL DESATURASE"/>
    <property type="match status" value="1"/>
</dbReference>
<keyword evidence="8" id="KW-1185">Reference proteome</keyword>
<evidence type="ECO:0000313" key="8">
    <source>
        <dbReference type="Proteomes" id="UP001355207"/>
    </source>
</evidence>
<evidence type="ECO:0000256" key="4">
    <source>
        <dbReference type="ARBA" id="ARBA00023136"/>
    </source>
</evidence>
<feature type="transmembrane region" description="Helical" evidence="5">
    <location>
        <begin position="235"/>
        <end position="254"/>
    </location>
</feature>
<evidence type="ECO:0000256" key="2">
    <source>
        <dbReference type="ARBA" id="ARBA00022692"/>
    </source>
</evidence>
<sequence length="341" mass="39951">MDILLHYTDEYIFDSVYSYLLPQSPVPSSSRTSTSPDLYNKTVLPSPYTQSTTYHPPDLSNDLLVTGSIWERDNIYRQGISIFTIALLGAYVMYFLFCSISYFFFYDRRLEHHPKFLKNQIRKEIKSSLIAAPVIDVITLPWFLGEVRGYSKLYEDVSDYGYAYLAASCLMFLLFTDLAIYWVHRLEHHPLIYKHIHKPHHKWIVPTPYAALAFHPLDGYAQSLPYHIFPFLFPLHKYAYLGLFVFVQFWTILIHDGDMISGHFLERYINSPAHHTLHHLYFTVNYGQYFTWADSFWDSYRSPEDKLDPIHASIENMKKKGLLDEAGNPISESKKSDKKDL</sequence>
<feature type="transmembrane region" description="Helical" evidence="5">
    <location>
        <begin position="164"/>
        <end position="183"/>
    </location>
</feature>
<evidence type="ECO:0000256" key="5">
    <source>
        <dbReference type="SAM" id="Phobius"/>
    </source>
</evidence>
<reference evidence="7 8" key="1">
    <citation type="submission" date="2024-01" db="EMBL/GenBank/DDBJ databases">
        <title>Comparative genomics of Cryptococcus and Kwoniella reveals pathogenesis evolution and contrasting modes of karyotype evolution via chromosome fusion or intercentromeric recombination.</title>
        <authorList>
            <person name="Coelho M.A."/>
            <person name="David-Palma M."/>
            <person name="Shea T."/>
            <person name="Bowers K."/>
            <person name="McGinley-Smith S."/>
            <person name="Mohammad A.W."/>
            <person name="Gnirke A."/>
            <person name="Yurkov A.M."/>
            <person name="Nowrousian M."/>
            <person name="Sun S."/>
            <person name="Cuomo C.A."/>
            <person name="Heitman J."/>
        </authorList>
    </citation>
    <scope>NUCLEOTIDE SEQUENCE [LARGE SCALE GENOMIC DNA]</scope>
    <source>
        <strain evidence="7 8">CBS 6074</strain>
    </source>
</reference>
<dbReference type="AlphaFoldDB" id="A0AAX4JXP9"/>
<feature type="transmembrane region" description="Helical" evidence="5">
    <location>
        <begin position="80"/>
        <end position="106"/>
    </location>
</feature>
<dbReference type="Proteomes" id="UP001355207">
    <property type="component" value="Chromosome 6"/>
</dbReference>
<dbReference type="InterPro" id="IPR050307">
    <property type="entry name" value="Sterol_Desaturase_Related"/>
</dbReference>
<evidence type="ECO:0000256" key="3">
    <source>
        <dbReference type="ARBA" id="ARBA00022989"/>
    </source>
</evidence>
<dbReference type="EMBL" id="CP144103">
    <property type="protein sequence ID" value="WWC90211.1"/>
    <property type="molecule type" value="Genomic_DNA"/>
</dbReference>
<keyword evidence="4 5" id="KW-0472">Membrane</keyword>
<dbReference type="RefSeq" id="XP_066076974.1">
    <property type="nucleotide sequence ID" value="XM_066220877.1"/>
</dbReference>
<proteinExistence type="predicted"/>
<dbReference type="GO" id="GO:0008610">
    <property type="term" value="P:lipid biosynthetic process"/>
    <property type="evidence" value="ECO:0007669"/>
    <property type="project" value="InterPro"/>
</dbReference>
<dbReference type="GO" id="GO:0005506">
    <property type="term" value="F:iron ion binding"/>
    <property type="evidence" value="ECO:0007669"/>
    <property type="project" value="InterPro"/>
</dbReference>
<gene>
    <name evidence="7" type="ORF">L201_005144</name>
</gene>
<keyword evidence="2 5" id="KW-0812">Transmembrane</keyword>
<name>A0AAX4JXP9_9TREE</name>
<dbReference type="GO" id="GO:0016020">
    <property type="term" value="C:membrane"/>
    <property type="evidence" value="ECO:0007669"/>
    <property type="project" value="UniProtKB-SubCell"/>
</dbReference>
<dbReference type="GO" id="GO:0016491">
    <property type="term" value="F:oxidoreductase activity"/>
    <property type="evidence" value="ECO:0007669"/>
    <property type="project" value="InterPro"/>
</dbReference>
<organism evidence="7 8">
    <name type="scientific">Kwoniella dendrophila CBS 6074</name>
    <dbReference type="NCBI Taxonomy" id="1295534"/>
    <lineage>
        <taxon>Eukaryota</taxon>
        <taxon>Fungi</taxon>
        <taxon>Dikarya</taxon>
        <taxon>Basidiomycota</taxon>
        <taxon>Agaricomycotina</taxon>
        <taxon>Tremellomycetes</taxon>
        <taxon>Tremellales</taxon>
        <taxon>Cryptococcaceae</taxon>
        <taxon>Kwoniella</taxon>
    </lineage>
</organism>